<dbReference type="Gene3D" id="3.30.360.10">
    <property type="entry name" value="Dihydrodipicolinate Reductase, domain 2"/>
    <property type="match status" value="2"/>
</dbReference>
<dbReference type="AlphaFoldDB" id="Q60D56"/>
<feature type="domain" description="Homoserine dehydrogenase catalytic" evidence="4">
    <location>
        <begin position="603"/>
        <end position="672"/>
    </location>
</feature>
<evidence type="ECO:0000259" key="4">
    <source>
        <dbReference type="Pfam" id="PF00742"/>
    </source>
</evidence>
<protein>
    <submittedName>
        <fullName evidence="5">Disease resistance protein I2, putative</fullName>
    </submittedName>
</protein>
<dbReference type="InterPro" id="IPR032675">
    <property type="entry name" value="LRR_dom_sf"/>
</dbReference>
<dbReference type="PANTHER" id="PTHR43070">
    <property type="match status" value="1"/>
</dbReference>
<feature type="region of interest" description="Disordered" evidence="3">
    <location>
        <begin position="1"/>
        <end position="23"/>
    </location>
</feature>
<accession>Q60D56</accession>
<keyword evidence="2" id="KW-0560">Oxidoreductase</keyword>
<dbReference type="Gene3D" id="3.80.10.10">
    <property type="entry name" value="Ribonuclease Inhibitor"/>
    <property type="match status" value="2"/>
</dbReference>
<dbReference type="GO" id="GO:0004412">
    <property type="term" value="F:homoserine dehydrogenase activity"/>
    <property type="evidence" value="ECO:0007669"/>
    <property type="project" value="InterPro"/>
</dbReference>
<evidence type="ECO:0000313" key="5">
    <source>
        <dbReference type="EMBL" id="AAU90291.2"/>
    </source>
</evidence>
<keyword evidence="1" id="KW-0521">NADP</keyword>
<organism evidence="5">
    <name type="scientific">Solanum demissum</name>
    <name type="common">Wild potato</name>
    <dbReference type="NCBI Taxonomy" id="50514"/>
    <lineage>
        <taxon>Eukaryota</taxon>
        <taxon>Viridiplantae</taxon>
        <taxon>Streptophyta</taxon>
        <taxon>Embryophyta</taxon>
        <taxon>Tracheophyta</taxon>
        <taxon>Spermatophyta</taxon>
        <taxon>Magnoliopsida</taxon>
        <taxon>eudicotyledons</taxon>
        <taxon>Gunneridae</taxon>
        <taxon>Pentapetalae</taxon>
        <taxon>asterids</taxon>
        <taxon>lamiids</taxon>
        <taxon>Solanales</taxon>
        <taxon>Solanaceae</taxon>
        <taxon>Solanoideae</taxon>
        <taxon>Solaneae</taxon>
        <taxon>Solanum</taxon>
    </lineage>
</organism>
<evidence type="ECO:0000256" key="3">
    <source>
        <dbReference type="SAM" id="MobiDB-lite"/>
    </source>
</evidence>
<dbReference type="EMBL" id="AC151801">
    <property type="protein sequence ID" value="AAU90291.2"/>
    <property type="molecule type" value="Genomic_DNA"/>
</dbReference>
<dbReference type="SUPFAM" id="SSF55347">
    <property type="entry name" value="Glyceraldehyde-3-phosphate dehydrogenase-like, C-terminal domain"/>
    <property type="match status" value="1"/>
</dbReference>
<dbReference type="Pfam" id="PF00742">
    <property type="entry name" value="Homoserine_dh"/>
    <property type="match status" value="1"/>
</dbReference>
<name>Q60D56_SOLDE</name>
<dbReference type="InterPro" id="IPR001342">
    <property type="entry name" value="HDH_cat"/>
</dbReference>
<evidence type="ECO:0000256" key="2">
    <source>
        <dbReference type="ARBA" id="ARBA00023002"/>
    </source>
</evidence>
<dbReference type="Gene3D" id="3.40.50.720">
    <property type="entry name" value="NAD(P)-binding Rossmann-like Domain"/>
    <property type="match status" value="1"/>
</dbReference>
<gene>
    <name evidence="5" type="ORF">SDM1_53t00008</name>
</gene>
<reference evidence="5" key="1">
    <citation type="submission" date="2004-10" db="EMBL/GenBank/DDBJ databases">
        <authorList>
            <person name="Buell R."/>
            <person name="Liu J."/>
            <person name="Childs K."/>
            <person name="Zaborsky J."/>
            <person name="Tallon L."/>
            <person name="Wirtz U."/>
            <person name="Wei F."/>
            <person name="Kuang H."/>
            <person name="Zhang P."/>
            <person name="Marano M."/>
            <person name="Baker B."/>
        </authorList>
    </citation>
    <scope>NUCLEOTIDE SEQUENCE</scope>
</reference>
<reference evidence="5" key="2">
    <citation type="submission" date="2006-08" db="EMBL/GenBank/DDBJ databases">
        <authorList>
            <person name="Childs K."/>
        </authorList>
    </citation>
    <scope>NUCLEOTIDE SEQUENCE</scope>
</reference>
<dbReference type="GO" id="GO:0009067">
    <property type="term" value="P:aspartate family amino acid biosynthetic process"/>
    <property type="evidence" value="ECO:0007669"/>
    <property type="project" value="InterPro"/>
</dbReference>
<proteinExistence type="predicted"/>
<evidence type="ECO:0000256" key="1">
    <source>
        <dbReference type="ARBA" id="ARBA00022857"/>
    </source>
</evidence>
<dbReference type="InterPro" id="IPR011147">
    <property type="entry name" value="Bifunc_Aspkin/hSer_DH"/>
</dbReference>
<dbReference type="SUPFAM" id="SSF52058">
    <property type="entry name" value="L domain-like"/>
    <property type="match status" value="1"/>
</dbReference>
<sequence length="680" mass="76319">MSSSSSRSQPTTSKYTEQYTEEQNEEQYSASHWRLPHVLLTCSNKSTCQPAFSSLPARDENTSSGRYIGEVSLSSARRPVRCSQQVCWQTLFISGFGRKLSHTCPVGSNDLLLWLIHVGVVFDDAQLFTSQLEGMKQIEELTIIDCNSLTSLPFSILPTTLKIIEISRCRKLKLEQPVGEMSMFLEELKLEGCDCIDDISPELFPRAGDLCVVSCHNLTRFLIPTSTETLSIQNCENVEKLSVACGGTQMTSLRIKGCKKLKWLPERMQELLPSLKVLDLRNCPEIEFFPEGGLPFNLQALGIRNCNKLVNGRKEWRLQRLPCLNLLGIKHDGSDEEIVGGENWELSSSIQRLFISNLKTLSSQVLKSLTSLQYLEIHGNLPQIQSMLEQGQFSHLTSLQRLQIIDFPNLQSLPESALPSSLSQLTISNCPKLQSLPLKEMPSSLSNLEIYDCPLLKPLLEFNKGKYWPNIAQIPVIFINGKCIDEVSMRVPNRFPSLAPSSVINQRNREINSFKMIILSGTLGYVMSEVEDGKPFSQVINAAKSLVYTEPEVECIYRRYHTITVHSASKLSLIFVDNPFQEKAPSPKDANHCILVNMTWRILKLIHNFSWKGNIRYEVGIQEVPKDSALGRLRGSDDVVEIYSRCYEKQPLVIQGAGAGNDTTAAGVLADIPDIQDLFP</sequence>
<dbReference type="PANTHER" id="PTHR43070:SF3">
    <property type="entry name" value="HOMOSERINE DEHYDROGENASE"/>
    <property type="match status" value="1"/>
</dbReference>